<keyword evidence="3" id="KW-1185">Reference proteome</keyword>
<proteinExistence type="predicted"/>
<dbReference type="PANTHER" id="PTHR43157">
    <property type="entry name" value="PHOSPHATIDYLINOSITOL-GLYCAN BIOSYNTHESIS CLASS F PROTEIN-RELATED"/>
    <property type="match status" value="1"/>
</dbReference>
<name>W4JMV4_HETIT</name>
<dbReference type="PRINTS" id="PR00081">
    <property type="entry name" value="GDHRDH"/>
</dbReference>
<evidence type="ECO:0000313" key="3">
    <source>
        <dbReference type="Proteomes" id="UP000030671"/>
    </source>
</evidence>
<dbReference type="GeneID" id="20678839"/>
<evidence type="ECO:0008006" key="4">
    <source>
        <dbReference type="Google" id="ProtNLM"/>
    </source>
</evidence>
<dbReference type="SUPFAM" id="SSF51735">
    <property type="entry name" value="NAD(P)-binding Rossmann-fold domains"/>
    <property type="match status" value="1"/>
</dbReference>
<evidence type="ECO:0000313" key="2">
    <source>
        <dbReference type="EMBL" id="ETW74887.1"/>
    </source>
</evidence>
<dbReference type="InterPro" id="IPR036291">
    <property type="entry name" value="NAD(P)-bd_dom_sf"/>
</dbReference>
<dbReference type="EMBL" id="KI925467">
    <property type="protein sequence ID" value="ETW74887.1"/>
    <property type="molecule type" value="Genomic_DNA"/>
</dbReference>
<dbReference type="AlphaFoldDB" id="W4JMV4"/>
<dbReference type="PANTHER" id="PTHR43157:SF31">
    <property type="entry name" value="PHOSPHATIDYLINOSITOL-GLYCAN BIOSYNTHESIS CLASS F PROTEIN"/>
    <property type="match status" value="1"/>
</dbReference>
<reference evidence="2 3" key="1">
    <citation type="journal article" date="2012" name="New Phytol.">
        <title>Insight into trade-off between wood decay and parasitism from the genome of a fungal forest pathogen.</title>
        <authorList>
            <person name="Olson A."/>
            <person name="Aerts A."/>
            <person name="Asiegbu F."/>
            <person name="Belbahri L."/>
            <person name="Bouzid O."/>
            <person name="Broberg A."/>
            <person name="Canback B."/>
            <person name="Coutinho P.M."/>
            <person name="Cullen D."/>
            <person name="Dalman K."/>
            <person name="Deflorio G."/>
            <person name="van Diepen L.T."/>
            <person name="Dunand C."/>
            <person name="Duplessis S."/>
            <person name="Durling M."/>
            <person name="Gonthier P."/>
            <person name="Grimwood J."/>
            <person name="Fossdal C.G."/>
            <person name="Hansson D."/>
            <person name="Henrissat B."/>
            <person name="Hietala A."/>
            <person name="Himmelstrand K."/>
            <person name="Hoffmeister D."/>
            <person name="Hogberg N."/>
            <person name="James T.Y."/>
            <person name="Karlsson M."/>
            <person name="Kohler A."/>
            <person name="Kues U."/>
            <person name="Lee Y.H."/>
            <person name="Lin Y.C."/>
            <person name="Lind M."/>
            <person name="Lindquist E."/>
            <person name="Lombard V."/>
            <person name="Lucas S."/>
            <person name="Lunden K."/>
            <person name="Morin E."/>
            <person name="Murat C."/>
            <person name="Park J."/>
            <person name="Raffaello T."/>
            <person name="Rouze P."/>
            <person name="Salamov A."/>
            <person name="Schmutz J."/>
            <person name="Solheim H."/>
            <person name="Stahlberg J."/>
            <person name="Velez H."/>
            <person name="de Vries R.P."/>
            <person name="Wiebenga A."/>
            <person name="Woodward S."/>
            <person name="Yakovlev I."/>
            <person name="Garbelotto M."/>
            <person name="Martin F."/>
            <person name="Grigoriev I.V."/>
            <person name="Stenlid J."/>
        </authorList>
    </citation>
    <scope>NUCLEOTIDE SEQUENCE [LARGE SCALE GENOMIC DNA]</scope>
    <source>
        <strain evidence="2 3">TC 32-1</strain>
    </source>
</reference>
<dbReference type="InParanoid" id="W4JMV4"/>
<dbReference type="RefSeq" id="XP_009553077.1">
    <property type="nucleotide sequence ID" value="XM_009554782.1"/>
</dbReference>
<dbReference type="Proteomes" id="UP000030671">
    <property type="component" value="Unassembled WGS sequence"/>
</dbReference>
<organism evidence="2 3">
    <name type="scientific">Heterobasidion irregulare (strain TC 32-1)</name>
    <dbReference type="NCBI Taxonomy" id="747525"/>
    <lineage>
        <taxon>Eukaryota</taxon>
        <taxon>Fungi</taxon>
        <taxon>Dikarya</taxon>
        <taxon>Basidiomycota</taxon>
        <taxon>Agaricomycotina</taxon>
        <taxon>Agaricomycetes</taxon>
        <taxon>Russulales</taxon>
        <taxon>Bondarzewiaceae</taxon>
        <taxon>Heterobasidion</taxon>
        <taxon>Heterobasidion annosum species complex</taxon>
    </lineage>
</organism>
<dbReference type="InterPro" id="IPR002347">
    <property type="entry name" value="SDR_fam"/>
</dbReference>
<dbReference type="Pfam" id="PF00106">
    <property type="entry name" value="adh_short"/>
    <property type="match status" value="1"/>
</dbReference>
<dbReference type="KEGG" id="hir:HETIRDRAFT_68012"/>
<evidence type="ECO:0000256" key="1">
    <source>
        <dbReference type="ARBA" id="ARBA00023002"/>
    </source>
</evidence>
<accession>W4JMV4</accession>
<sequence length="345" mass="38146">MAKLSILQFIRDQYKTVPPVVKVDLSGKTVLVVGANTGLGLEAAKHFASMNPEKLLLACRNAEKGQRAIEAIEAATGFTRSELRIVDLSKFSSVVEFANKCDNDRERLDVYVYNAGVYFADYEATEDGWETTLQVNHLSCMLLSILLVPCLFRAVGAPLSPSPYPRMVIVASDAHFWATLSEEELGSNNMILKLNDREYCNSSVMGDRYVVSKMLNVVFARELAARLPSDSPIIVNSVDPGYCISELRRSFSAPRMAFDKLMELALARTTEQGSRQLVWAAVGGQGREPELRGAYVSSADIKDPSDVVLDKTGAVTQKRIFDESIAVLSKVSPRFQAILEEHRLK</sequence>
<dbReference type="OrthoDB" id="542013at2759"/>
<dbReference type="HOGENOM" id="CLU_010194_44_4_1"/>
<dbReference type="eggNOG" id="KOG1208">
    <property type="taxonomic scope" value="Eukaryota"/>
</dbReference>
<dbReference type="Gene3D" id="3.40.50.720">
    <property type="entry name" value="NAD(P)-binding Rossmann-like Domain"/>
    <property type="match status" value="1"/>
</dbReference>
<protein>
    <recommendedName>
        <fullName evidence="4">Short-chain dehydrogenase/reductase</fullName>
    </recommendedName>
</protein>
<gene>
    <name evidence="2" type="ORF">HETIRDRAFT_68012</name>
</gene>
<keyword evidence="1" id="KW-0560">Oxidoreductase</keyword>
<dbReference type="GO" id="GO:0016491">
    <property type="term" value="F:oxidoreductase activity"/>
    <property type="evidence" value="ECO:0007669"/>
    <property type="project" value="UniProtKB-KW"/>
</dbReference>